<evidence type="ECO:0000256" key="8">
    <source>
        <dbReference type="ARBA" id="ARBA00049348"/>
    </source>
</evidence>
<evidence type="ECO:0000256" key="1">
    <source>
        <dbReference type="ARBA" id="ARBA00001286"/>
    </source>
</evidence>
<keyword evidence="6" id="KW-0227">DNA damage</keyword>
<comment type="caution">
    <text evidence="10">The sequence shown here is derived from an EMBL/GenBank/DDBJ whole genome shotgun (WGS) entry which is preliminary data.</text>
</comment>
<dbReference type="SUPFAM" id="SSF46767">
    <property type="entry name" value="Methylated DNA-protein cysteine methyltransferase, C-terminal domain"/>
    <property type="match status" value="1"/>
</dbReference>
<evidence type="ECO:0000256" key="3">
    <source>
        <dbReference type="ARBA" id="ARBA00011918"/>
    </source>
</evidence>
<organism evidence="10 11">
    <name type="scientific">SAR86 cluster bacterium</name>
    <dbReference type="NCBI Taxonomy" id="2030880"/>
    <lineage>
        <taxon>Bacteria</taxon>
        <taxon>Pseudomonadati</taxon>
        <taxon>Pseudomonadota</taxon>
        <taxon>Gammaproteobacteria</taxon>
        <taxon>SAR86 cluster</taxon>
    </lineage>
</organism>
<evidence type="ECO:0000256" key="6">
    <source>
        <dbReference type="ARBA" id="ARBA00022763"/>
    </source>
</evidence>
<dbReference type="Pfam" id="PF01035">
    <property type="entry name" value="DNA_binding_1"/>
    <property type="match status" value="1"/>
</dbReference>
<dbReference type="InterPro" id="IPR036388">
    <property type="entry name" value="WH-like_DNA-bd_sf"/>
</dbReference>
<sequence length="88" mass="9640">MASKFQNQVWDEIDKIPHGMTLSYKQLALNIGKPNAARAVANACGKNPRPIKTPCHRVIKSDNTIGGYSGKGGVETKRRLLANEGIFF</sequence>
<dbReference type="Gene3D" id="1.10.10.10">
    <property type="entry name" value="Winged helix-like DNA-binding domain superfamily/Winged helix DNA-binding domain"/>
    <property type="match status" value="1"/>
</dbReference>
<keyword evidence="4 10" id="KW-0489">Methyltransferase</keyword>
<feature type="domain" description="Methylated-DNA-[protein]-cysteine S-methyltransferase DNA binding" evidence="9">
    <location>
        <begin position="4"/>
        <end position="86"/>
    </location>
</feature>
<dbReference type="GO" id="GO:0003908">
    <property type="term" value="F:methylated-DNA-[protein]-cysteine S-methyltransferase activity"/>
    <property type="evidence" value="ECO:0007669"/>
    <property type="project" value="UniProtKB-EC"/>
</dbReference>
<dbReference type="GO" id="GO:0006281">
    <property type="term" value="P:DNA repair"/>
    <property type="evidence" value="ECO:0007669"/>
    <property type="project" value="UniProtKB-KW"/>
</dbReference>
<gene>
    <name evidence="10" type="ORF">DBW92_03495</name>
</gene>
<comment type="catalytic activity">
    <reaction evidence="8">
        <text>a 6-O-methyl-2'-deoxyguanosine in DNA + L-cysteinyl-[protein] = S-methyl-L-cysteinyl-[protein] + a 2'-deoxyguanosine in DNA</text>
        <dbReference type="Rhea" id="RHEA:24000"/>
        <dbReference type="Rhea" id="RHEA-COMP:10131"/>
        <dbReference type="Rhea" id="RHEA-COMP:10132"/>
        <dbReference type="Rhea" id="RHEA-COMP:11367"/>
        <dbReference type="Rhea" id="RHEA-COMP:11368"/>
        <dbReference type="ChEBI" id="CHEBI:29950"/>
        <dbReference type="ChEBI" id="CHEBI:82612"/>
        <dbReference type="ChEBI" id="CHEBI:85445"/>
        <dbReference type="ChEBI" id="CHEBI:85448"/>
        <dbReference type="EC" id="2.1.1.63"/>
    </reaction>
</comment>
<dbReference type="EC" id="2.1.1.63" evidence="3"/>
<dbReference type="FunFam" id="1.10.10.10:FF:000214">
    <property type="entry name" value="Methylated-DNA--protein-cysteine methyltransferase"/>
    <property type="match status" value="1"/>
</dbReference>
<reference evidence="10 11" key="1">
    <citation type="journal article" date="2018" name="Microbiome">
        <title>Fine metagenomic profile of the Mediterranean stratified and mixed water columns revealed by assembly and recruitment.</title>
        <authorList>
            <person name="Haro-Moreno J.M."/>
            <person name="Lopez-Perez M."/>
            <person name="De La Torre J.R."/>
            <person name="Picazo A."/>
            <person name="Camacho A."/>
            <person name="Rodriguez-Valera F."/>
        </authorList>
    </citation>
    <scope>NUCLEOTIDE SEQUENCE [LARGE SCALE GENOMIC DNA]</scope>
    <source>
        <strain evidence="10">MED-G78</strain>
    </source>
</reference>
<evidence type="ECO:0000259" key="9">
    <source>
        <dbReference type="Pfam" id="PF01035"/>
    </source>
</evidence>
<dbReference type="GO" id="GO:0032259">
    <property type="term" value="P:methylation"/>
    <property type="evidence" value="ECO:0007669"/>
    <property type="project" value="UniProtKB-KW"/>
</dbReference>
<dbReference type="CDD" id="cd06445">
    <property type="entry name" value="ATase"/>
    <property type="match status" value="1"/>
</dbReference>
<dbReference type="InterPro" id="IPR036217">
    <property type="entry name" value="MethylDNA_cys_MeTrfase_DNAb"/>
</dbReference>
<proteinExistence type="inferred from homology"/>
<dbReference type="PANTHER" id="PTHR10815">
    <property type="entry name" value="METHYLATED-DNA--PROTEIN-CYSTEINE METHYLTRANSFERASE"/>
    <property type="match status" value="1"/>
</dbReference>
<comment type="catalytic activity">
    <reaction evidence="1">
        <text>a 4-O-methyl-thymidine in DNA + L-cysteinyl-[protein] = a thymidine in DNA + S-methyl-L-cysteinyl-[protein]</text>
        <dbReference type="Rhea" id="RHEA:53428"/>
        <dbReference type="Rhea" id="RHEA-COMP:10131"/>
        <dbReference type="Rhea" id="RHEA-COMP:10132"/>
        <dbReference type="Rhea" id="RHEA-COMP:13555"/>
        <dbReference type="Rhea" id="RHEA-COMP:13556"/>
        <dbReference type="ChEBI" id="CHEBI:29950"/>
        <dbReference type="ChEBI" id="CHEBI:82612"/>
        <dbReference type="ChEBI" id="CHEBI:137386"/>
        <dbReference type="ChEBI" id="CHEBI:137387"/>
        <dbReference type="EC" id="2.1.1.63"/>
    </reaction>
</comment>
<evidence type="ECO:0000256" key="7">
    <source>
        <dbReference type="ARBA" id="ARBA00023204"/>
    </source>
</evidence>
<comment type="similarity">
    <text evidence="2">Belongs to the MGMT family.</text>
</comment>
<evidence type="ECO:0000313" key="11">
    <source>
        <dbReference type="Proteomes" id="UP000252915"/>
    </source>
</evidence>
<dbReference type="PANTHER" id="PTHR10815:SF13">
    <property type="entry name" value="METHYLATED-DNA--PROTEIN-CYSTEINE METHYLTRANSFERASE"/>
    <property type="match status" value="1"/>
</dbReference>
<dbReference type="Proteomes" id="UP000252915">
    <property type="component" value="Unassembled WGS sequence"/>
</dbReference>
<dbReference type="EMBL" id="QOPI01000018">
    <property type="protein sequence ID" value="RCL44010.1"/>
    <property type="molecule type" value="Genomic_DNA"/>
</dbReference>
<evidence type="ECO:0000256" key="4">
    <source>
        <dbReference type="ARBA" id="ARBA00022603"/>
    </source>
</evidence>
<accession>A0A368C364</accession>
<keyword evidence="7" id="KW-0234">DNA repair</keyword>
<evidence type="ECO:0000313" key="10">
    <source>
        <dbReference type="EMBL" id="RCL44010.1"/>
    </source>
</evidence>
<dbReference type="AlphaFoldDB" id="A0A368C364"/>
<dbReference type="NCBIfam" id="TIGR00589">
    <property type="entry name" value="ogt"/>
    <property type="match status" value="1"/>
</dbReference>
<dbReference type="InterPro" id="IPR014048">
    <property type="entry name" value="MethylDNA_cys_MeTrfase_DNA-bd"/>
</dbReference>
<keyword evidence="5 10" id="KW-0808">Transferase</keyword>
<name>A0A368C364_9GAMM</name>
<evidence type="ECO:0000256" key="2">
    <source>
        <dbReference type="ARBA" id="ARBA00008711"/>
    </source>
</evidence>
<protein>
    <recommendedName>
        <fullName evidence="3">methylated-DNA--[protein]-cysteine S-methyltransferase</fullName>
        <ecNumber evidence="3">2.1.1.63</ecNumber>
    </recommendedName>
</protein>
<evidence type="ECO:0000256" key="5">
    <source>
        <dbReference type="ARBA" id="ARBA00022679"/>
    </source>
</evidence>